<comment type="caution">
    <text evidence="2">The sequence shown here is derived from an EMBL/GenBank/DDBJ whole genome shotgun (WGS) entry which is preliminary data.</text>
</comment>
<dbReference type="AlphaFoldDB" id="A0A9X2HDQ8"/>
<dbReference type="InterPro" id="IPR000600">
    <property type="entry name" value="ROK"/>
</dbReference>
<dbReference type="RefSeq" id="WP_254290881.1">
    <property type="nucleotide sequence ID" value="NZ_JAMLDX010000001.1"/>
</dbReference>
<comment type="similarity">
    <text evidence="1">Belongs to the ROK (NagC/XylR) family.</text>
</comment>
<dbReference type="Proteomes" id="UP001139451">
    <property type="component" value="Unassembled WGS sequence"/>
</dbReference>
<sequence>MSSESHFLAVETGGTKLLARLVRGDAVVAEERWPTTTPASAEAALVAFAGAVPVAGIGIAAFGPIVVDPAAANYGEVLATPKPGWTGANLRKLLSERLGAPAAVDTDVNLAAVAEQRHGAGQGCASVAYVTIGTGIGAGLAREGRTLVGALHPEMGHVPVLRLAGDETRSGCPFHASCAEGMAAGPGVQARLQGRKLEDSPADFAAVADYVGQLFATIVLAWSPHRIVAGGGVLGVRGLREAAAVRMTAALGGYGVGAAAQAAGFVAAPKLEHAGLEGALLLARTAAKAV</sequence>
<evidence type="ECO:0000313" key="3">
    <source>
        <dbReference type="Proteomes" id="UP001139451"/>
    </source>
</evidence>
<dbReference type="Gene3D" id="3.30.420.40">
    <property type="match status" value="2"/>
</dbReference>
<evidence type="ECO:0000256" key="1">
    <source>
        <dbReference type="ARBA" id="ARBA00006479"/>
    </source>
</evidence>
<accession>A0A9X2HDQ8</accession>
<dbReference type="InterPro" id="IPR049874">
    <property type="entry name" value="ROK_cs"/>
</dbReference>
<keyword evidence="3" id="KW-1185">Reference proteome</keyword>
<reference evidence="2" key="1">
    <citation type="submission" date="2022-05" db="EMBL/GenBank/DDBJ databases">
        <title>Sphingomonas sp. strain MG17 Genome sequencing and assembly.</title>
        <authorList>
            <person name="Kim I."/>
        </authorList>
    </citation>
    <scope>NUCLEOTIDE SEQUENCE</scope>
    <source>
        <strain evidence="2">MG17</strain>
    </source>
</reference>
<dbReference type="EMBL" id="JAMLDX010000001">
    <property type="protein sequence ID" value="MCP3728948.1"/>
    <property type="molecule type" value="Genomic_DNA"/>
</dbReference>
<organism evidence="2 3">
    <name type="scientific">Sphingomonas tagetis</name>
    <dbReference type="NCBI Taxonomy" id="2949092"/>
    <lineage>
        <taxon>Bacteria</taxon>
        <taxon>Pseudomonadati</taxon>
        <taxon>Pseudomonadota</taxon>
        <taxon>Alphaproteobacteria</taxon>
        <taxon>Sphingomonadales</taxon>
        <taxon>Sphingomonadaceae</taxon>
        <taxon>Sphingomonas</taxon>
    </lineage>
</organism>
<dbReference type="PANTHER" id="PTHR18964:SF149">
    <property type="entry name" value="BIFUNCTIONAL UDP-N-ACETYLGLUCOSAMINE 2-EPIMERASE_N-ACETYLMANNOSAMINE KINASE"/>
    <property type="match status" value="1"/>
</dbReference>
<evidence type="ECO:0000313" key="2">
    <source>
        <dbReference type="EMBL" id="MCP3728948.1"/>
    </source>
</evidence>
<dbReference type="PANTHER" id="PTHR18964">
    <property type="entry name" value="ROK (REPRESSOR, ORF, KINASE) FAMILY"/>
    <property type="match status" value="1"/>
</dbReference>
<gene>
    <name evidence="2" type="ORF">M9978_00755</name>
</gene>
<name>A0A9X2HDQ8_9SPHN</name>
<dbReference type="Pfam" id="PF00480">
    <property type="entry name" value="ROK"/>
    <property type="match status" value="1"/>
</dbReference>
<dbReference type="SUPFAM" id="SSF53067">
    <property type="entry name" value="Actin-like ATPase domain"/>
    <property type="match status" value="1"/>
</dbReference>
<dbReference type="InterPro" id="IPR043129">
    <property type="entry name" value="ATPase_NBD"/>
</dbReference>
<protein>
    <submittedName>
        <fullName evidence="2">ROK family protein</fullName>
    </submittedName>
</protein>
<dbReference type="PROSITE" id="PS01125">
    <property type="entry name" value="ROK"/>
    <property type="match status" value="1"/>
</dbReference>
<proteinExistence type="inferred from homology"/>